<name>A0ABP8CJP9_9ACTN</name>
<comment type="caution">
    <text evidence="1">The sequence shown here is derived from an EMBL/GenBank/DDBJ whole genome shotgun (WGS) entry which is preliminary data.</text>
</comment>
<proteinExistence type="predicted"/>
<reference evidence="2" key="1">
    <citation type="journal article" date="2019" name="Int. J. Syst. Evol. Microbiol.">
        <title>The Global Catalogue of Microorganisms (GCM) 10K type strain sequencing project: providing services to taxonomists for standard genome sequencing and annotation.</title>
        <authorList>
            <consortium name="The Broad Institute Genomics Platform"/>
            <consortium name="The Broad Institute Genome Sequencing Center for Infectious Disease"/>
            <person name="Wu L."/>
            <person name="Ma J."/>
        </authorList>
    </citation>
    <scope>NUCLEOTIDE SEQUENCE [LARGE SCALE GENOMIC DNA]</scope>
    <source>
        <strain evidence="2">JCM 17440</strain>
    </source>
</reference>
<sequence>MFAARSAIALNRLLDVLPVFAGDDRVERLFTLIPGSEFHVEALTSIERAHARMIPWDRARERSFDLIVASSPKGMFRLLRGRRVLLPHGAAFSKTIPGEGSEGSASGLDPVYLLHNGRAVAAFHGLAHPDQVRHLNSVAPRAAERAAVVGDPTLERLLASRTHRDRYRSSLGTGARSLVVMASTWGPESLLQRRPRLPADLATRLPHDAYQLALVLHPNARSEIGGFDLAQRLAPALDAGLVLGEPYEEWAALLIAADAVITDHGSTALYAAALDRPIIGVYDGGDELIPGSPMAELLDRAPRLEVEGDLQAAIRGHVPGSGPRLAESVFAEQGRALELLRQELYELLGLTPPAIQVTARVLPAPSPPVRAPVAFAARTYINGFQVRVERRPAHGDAPAHHLAAEFGVAGERLIQSAGLLYRRAEHSPESVYGLAWTVEAWLADVLENFPGCRTAAVIMSPSLSLTRRRGGPILTVSIGPCREDGRIMRTDPAAILSAVHAWLSSHPDPPAAITCEIGPYSFPVRISPATAEEAARVL</sequence>
<dbReference type="SUPFAM" id="SSF53756">
    <property type="entry name" value="UDP-Glycosyltransferase/glycogen phosphorylase"/>
    <property type="match status" value="1"/>
</dbReference>
<dbReference type="RefSeq" id="WP_344904533.1">
    <property type="nucleotide sequence ID" value="NZ_BAABAS010000021.1"/>
</dbReference>
<dbReference type="Gene3D" id="3.40.50.12580">
    <property type="match status" value="1"/>
</dbReference>
<organism evidence="1 2">
    <name type="scientific">Actinomadura meridiana</name>
    <dbReference type="NCBI Taxonomy" id="559626"/>
    <lineage>
        <taxon>Bacteria</taxon>
        <taxon>Bacillati</taxon>
        <taxon>Actinomycetota</taxon>
        <taxon>Actinomycetes</taxon>
        <taxon>Streptosporangiales</taxon>
        <taxon>Thermomonosporaceae</taxon>
        <taxon>Actinomadura</taxon>
    </lineage>
</organism>
<gene>
    <name evidence="1" type="ORF">GCM10022254_63690</name>
</gene>
<evidence type="ECO:0000313" key="2">
    <source>
        <dbReference type="Proteomes" id="UP001501710"/>
    </source>
</evidence>
<evidence type="ECO:0008006" key="3">
    <source>
        <dbReference type="Google" id="ProtNLM"/>
    </source>
</evidence>
<keyword evidence="2" id="KW-1185">Reference proteome</keyword>
<protein>
    <recommendedName>
        <fullName evidence="3">Translation initiation factor 2</fullName>
    </recommendedName>
</protein>
<dbReference type="Proteomes" id="UP001501710">
    <property type="component" value="Unassembled WGS sequence"/>
</dbReference>
<dbReference type="InterPro" id="IPR043148">
    <property type="entry name" value="TagF_C"/>
</dbReference>
<evidence type="ECO:0000313" key="1">
    <source>
        <dbReference type="EMBL" id="GAA4240119.1"/>
    </source>
</evidence>
<accession>A0ABP8CJP9</accession>
<dbReference type="EMBL" id="BAABAS010000021">
    <property type="protein sequence ID" value="GAA4240119.1"/>
    <property type="molecule type" value="Genomic_DNA"/>
</dbReference>